<feature type="domain" description="Porin" evidence="12">
    <location>
        <begin position="19"/>
        <end position="325"/>
    </location>
</feature>
<evidence type="ECO:0000256" key="1">
    <source>
        <dbReference type="ARBA" id="ARBA00004571"/>
    </source>
</evidence>
<dbReference type="Pfam" id="PF13609">
    <property type="entry name" value="Porin_4"/>
    <property type="match status" value="1"/>
</dbReference>
<keyword evidence="3" id="KW-0813">Transport</keyword>
<keyword evidence="9" id="KW-0472">Membrane</keyword>
<dbReference type="GO" id="GO:0046930">
    <property type="term" value="C:pore complex"/>
    <property type="evidence" value="ECO:0007669"/>
    <property type="project" value="UniProtKB-KW"/>
</dbReference>
<dbReference type="CDD" id="cd00342">
    <property type="entry name" value="gram_neg_porins"/>
    <property type="match status" value="1"/>
</dbReference>
<evidence type="ECO:0000256" key="9">
    <source>
        <dbReference type="ARBA" id="ARBA00023136"/>
    </source>
</evidence>
<evidence type="ECO:0000256" key="3">
    <source>
        <dbReference type="ARBA" id="ARBA00022448"/>
    </source>
</evidence>
<organism evidence="13 14">
    <name type="scientific">Thiopseudomonas denitrificans</name>
    <dbReference type="NCBI Taxonomy" id="1501432"/>
    <lineage>
        <taxon>Bacteria</taxon>
        <taxon>Pseudomonadati</taxon>
        <taxon>Pseudomonadota</taxon>
        <taxon>Gammaproteobacteria</taxon>
        <taxon>Pseudomonadales</taxon>
        <taxon>Pseudomonadaceae</taxon>
        <taxon>Thiopseudomonas</taxon>
    </lineage>
</organism>
<keyword evidence="10" id="KW-0998">Cell outer membrane</keyword>
<comment type="caution">
    <text evidence="13">The sequence shown here is derived from an EMBL/GenBank/DDBJ whole genome shotgun (WGS) entry which is preliminary data.</text>
</comment>
<dbReference type="GO" id="GO:0015288">
    <property type="term" value="F:porin activity"/>
    <property type="evidence" value="ECO:0007669"/>
    <property type="project" value="UniProtKB-KW"/>
</dbReference>
<evidence type="ECO:0000256" key="4">
    <source>
        <dbReference type="ARBA" id="ARBA00022452"/>
    </source>
</evidence>
<dbReference type="GO" id="GO:0034220">
    <property type="term" value="P:monoatomic ion transmembrane transport"/>
    <property type="evidence" value="ECO:0007669"/>
    <property type="project" value="InterPro"/>
</dbReference>
<evidence type="ECO:0000259" key="12">
    <source>
        <dbReference type="Pfam" id="PF13609"/>
    </source>
</evidence>
<evidence type="ECO:0000256" key="10">
    <source>
        <dbReference type="ARBA" id="ARBA00023237"/>
    </source>
</evidence>
<feature type="chain" id="PRO_5020351259" evidence="11">
    <location>
        <begin position="33"/>
        <end position="360"/>
    </location>
</feature>
<dbReference type="InterPro" id="IPR002299">
    <property type="entry name" value="Porin_Neis"/>
</dbReference>
<dbReference type="InterPro" id="IPR001702">
    <property type="entry name" value="Porin_Gram-ve"/>
</dbReference>
<gene>
    <name evidence="13" type="ORF">DFQ45_10683</name>
</gene>
<evidence type="ECO:0000313" key="14">
    <source>
        <dbReference type="Proteomes" id="UP000294575"/>
    </source>
</evidence>
<evidence type="ECO:0000256" key="6">
    <source>
        <dbReference type="ARBA" id="ARBA00022729"/>
    </source>
</evidence>
<dbReference type="AlphaFoldDB" id="A0A4R6TX49"/>
<reference evidence="13 14" key="1">
    <citation type="submission" date="2019-03" db="EMBL/GenBank/DDBJ databases">
        <title>Genomic Encyclopedia of Type Strains, Phase IV (KMG-IV): sequencing the most valuable type-strain genomes for metagenomic binning, comparative biology and taxonomic classification.</title>
        <authorList>
            <person name="Goeker M."/>
        </authorList>
    </citation>
    <scope>NUCLEOTIDE SEQUENCE [LARGE SCALE GENOMIC DNA]</scope>
    <source>
        <strain evidence="13 14">DSM 28679</strain>
    </source>
</reference>
<keyword evidence="14" id="KW-1185">Reference proteome</keyword>
<dbReference type="PANTHER" id="PTHR34501:SF9">
    <property type="entry name" value="MAJOR OUTER MEMBRANE PROTEIN P.IA"/>
    <property type="match status" value="1"/>
</dbReference>
<evidence type="ECO:0000256" key="11">
    <source>
        <dbReference type="SAM" id="SignalP"/>
    </source>
</evidence>
<dbReference type="GO" id="GO:0009279">
    <property type="term" value="C:cell outer membrane"/>
    <property type="evidence" value="ECO:0007669"/>
    <property type="project" value="UniProtKB-SubCell"/>
</dbReference>
<dbReference type="PANTHER" id="PTHR34501">
    <property type="entry name" value="PROTEIN YDDL-RELATED"/>
    <property type="match status" value="1"/>
</dbReference>
<feature type="signal peptide" evidence="11">
    <location>
        <begin position="1"/>
        <end position="32"/>
    </location>
</feature>
<dbReference type="Gene3D" id="2.40.160.10">
    <property type="entry name" value="Porin"/>
    <property type="match status" value="1"/>
</dbReference>
<dbReference type="PRINTS" id="PR00184">
    <property type="entry name" value="NEISSPPORIN"/>
</dbReference>
<keyword evidence="5" id="KW-0812">Transmembrane</keyword>
<comment type="subcellular location">
    <subcellularLocation>
        <location evidence="1">Cell outer membrane</location>
        <topology evidence="1">Multi-pass membrane protein</topology>
    </subcellularLocation>
</comment>
<dbReference type="InterPro" id="IPR033900">
    <property type="entry name" value="Gram_neg_porin_domain"/>
</dbReference>
<accession>A0A4R6TX49</accession>
<evidence type="ECO:0000256" key="2">
    <source>
        <dbReference type="ARBA" id="ARBA00011233"/>
    </source>
</evidence>
<evidence type="ECO:0000313" key="13">
    <source>
        <dbReference type="EMBL" id="TDQ37856.1"/>
    </source>
</evidence>
<comment type="subunit">
    <text evidence="2">Homotrimer.</text>
</comment>
<dbReference type="Proteomes" id="UP000294575">
    <property type="component" value="Unassembled WGS sequence"/>
</dbReference>
<protein>
    <submittedName>
        <fullName evidence="13">Putative porin</fullName>
    </submittedName>
</protein>
<evidence type="ECO:0000256" key="8">
    <source>
        <dbReference type="ARBA" id="ARBA00023114"/>
    </source>
</evidence>
<dbReference type="SUPFAM" id="SSF56935">
    <property type="entry name" value="Porins"/>
    <property type="match status" value="1"/>
</dbReference>
<keyword evidence="7" id="KW-0406">Ion transport</keyword>
<keyword evidence="6 11" id="KW-0732">Signal</keyword>
<dbReference type="RefSeq" id="WP_101495927.1">
    <property type="nucleotide sequence ID" value="NZ_LNJZ01000003.1"/>
</dbReference>
<dbReference type="PRINTS" id="PR00182">
    <property type="entry name" value="ECOLNEIPORIN"/>
</dbReference>
<dbReference type="EMBL" id="SNYK01000006">
    <property type="protein sequence ID" value="TDQ37856.1"/>
    <property type="molecule type" value="Genomic_DNA"/>
</dbReference>
<proteinExistence type="predicted"/>
<dbReference type="InterPro" id="IPR023614">
    <property type="entry name" value="Porin_dom_sf"/>
</dbReference>
<evidence type="ECO:0000256" key="7">
    <source>
        <dbReference type="ARBA" id="ARBA00023065"/>
    </source>
</evidence>
<dbReference type="InterPro" id="IPR050298">
    <property type="entry name" value="Gram-neg_bact_OMP"/>
</dbReference>
<dbReference type="OrthoDB" id="8957883at2"/>
<evidence type="ECO:0000256" key="5">
    <source>
        <dbReference type="ARBA" id="ARBA00022692"/>
    </source>
</evidence>
<keyword evidence="8" id="KW-0626">Porin</keyword>
<sequence length="360" mass="38969">MAIKLNAIKPAGRYLTVPATALALAVSTQAMADVTIYGRAHVSVDYLDDGADYSKANLSSNSSRLGFKGSHEINPDLTAFFQIEQQINFTTGSNDGDSASFSTRDTFVGLRGNFGAIQMGRFDSPFKTARGPANLFGDQVGDMRNLTRVGNARFDERYDNTLQYTSPEYNGFSMKLAYSVYEGQAATEEDDSSNAGSLSLNYAKGPLAAALAYETVGADNSRGKRNGLRLAGSYKVMDDLKLVGFYQSTDYKSGNSALRKQLSSDTYGLGGEYMLGKNTALKAMWMTRDADDSDYGADMWVVGVEHKLDKAVRVYANYAFMDNDKHSKLAPWAQARSAKPGVAATGTEAAGLSVGLRYDF</sequence>
<name>A0A4R6TX49_9GAMM</name>
<keyword evidence="4" id="KW-1134">Transmembrane beta strand</keyword>